<comment type="caution">
    <text evidence="2">The sequence shown here is derived from an EMBL/GenBank/DDBJ whole genome shotgun (WGS) entry which is preliminary data.</text>
</comment>
<protein>
    <submittedName>
        <fullName evidence="2">Uncharacterized protein</fullName>
    </submittedName>
</protein>
<feature type="region of interest" description="Disordered" evidence="1">
    <location>
        <begin position="1"/>
        <end position="22"/>
    </location>
</feature>
<proteinExistence type="predicted"/>
<name>A0AAE1CRV8_9GAST</name>
<gene>
    <name evidence="2" type="ORF">RRG08_025849</name>
</gene>
<keyword evidence="3" id="KW-1185">Reference proteome</keyword>
<reference evidence="2" key="1">
    <citation type="journal article" date="2023" name="G3 (Bethesda)">
        <title>A reference genome for the long-term kleptoplast-retaining sea slug Elysia crispata morphotype clarki.</title>
        <authorList>
            <person name="Eastman K.E."/>
            <person name="Pendleton A.L."/>
            <person name="Shaikh M.A."/>
            <person name="Suttiyut T."/>
            <person name="Ogas R."/>
            <person name="Tomko P."/>
            <person name="Gavelis G."/>
            <person name="Widhalm J.R."/>
            <person name="Wisecaver J.H."/>
        </authorList>
    </citation>
    <scope>NUCLEOTIDE SEQUENCE</scope>
    <source>
        <strain evidence="2">ECLA1</strain>
    </source>
</reference>
<dbReference type="EMBL" id="JAWDGP010007018">
    <property type="protein sequence ID" value="KAK3731307.1"/>
    <property type="molecule type" value="Genomic_DNA"/>
</dbReference>
<feature type="compositionally biased region" description="Polar residues" evidence="1">
    <location>
        <begin position="12"/>
        <end position="22"/>
    </location>
</feature>
<evidence type="ECO:0000313" key="2">
    <source>
        <dbReference type="EMBL" id="KAK3731307.1"/>
    </source>
</evidence>
<organism evidence="2 3">
    <name type="scientific">Elysia crispata</name>
    <name type="common">lettuce slug</name>
    <dbReference type="NCBI Taxonomy" id="231223"/>
    <lineage>
        <taxon>Eukaryota</taxon>
        <taxon>Metazoa</taxon>
        <taxon>Spiralia</taxon>
        <taxon>Lophotrochozoa</taxon>
        <taxon>Mollusca</taxon>
        <taxon>Gastropoda</taxon>
        <taxon>Heterobranchia</taxon>
        <taxon>Euthyneura</taxon>
        <taxon>Panpulmonata</taxon>
        <taxon>Sacoglossa</taxon>
        <taxon>Placobranchoidea</taxon>
        <taxon>Plakobranchidae</taxon>
        <taxon>Elysia</taxon>
    </lineage>
</organism>
<dbReference type="AlphaFoldDB" id="A0AAE1CRV8"/>
<dbReference type="Proteomes" id="UP001283361">
    <property type="component" value="Unassembled WGS sequence"/>
</dbReference>
<evidence type="ECO:0000313" key="3">
    <source>
        <dbReference type="Proteomes" id="UP001283361"/>
    </source>
</evidence>
<accession>A0AAE1CRV8</accession>
<evidence type="ECO:0000256" key="1">
    <source>
        <dbReference type="SAM" id="MobiDB-lite"/>
    </source>
</evidence>
<sequence length="76" mass="8194">MSINPVPHLHSPSKSTSNQETSSVVKEIVNQQLCEEGQCYGIKRIVFVITAVGPGNFGSHAALGRGPTTWGKRSSW</sequence>